<dbReference type="CDD" id="cd00090">
    <property type="entry name" value="HTH_ARSR"/>
    <property type="match status" value="1"/>
</dbReference>
<keyword evidence="3" id="KW-0804">Transcription</keyword>
<name>G7V7Y6_THELD</name>
<evidence type="ECO:0000256" key="3">
    <source>
        <dbReference type="ARBA" id="ARBA00023163"/>
    </source>
</evidence>
<dbReference type="SUPFAM" id="SSF46785">
    <property type="entry name" value="Winged helix' DNA-binding domain"/>
    <property type="match status" value="1"/>
</dbReference>
<proteinExistence type="predicted"/>
<dbReference type="InterPro" id="IPR036388">
    <property type="entry name" value="WH-like_DNA-bd_sf"/>
</dbReference>
<organism evidence="5 6">
    <name type="scientific">Thermovirga lienii (strain ATCC BAA-1197 / DSM 17291 / Cas60314)</name>
    <dbReference type="NCBI Taxonomy" id="580340"/>
    <lineage>
        <taxon>Bacteria</taxon>
        <taxon>Thermotogati</taxon>
        <taxon>Synergistota</taxon>
        <taxon>Synergistia</taxon>
        <taxon>Synergistales</taxon>
        <taxon>Thermovirgaceae</taxon>
        <taxon>Thermovirga</taxon>
    </lineage>
</organism>
<accession>G7V7Y6</accession>
<dbReference type="eggNOG" id="COG0640">
    <property type="taxonomic scope" value="Bacteria"/>
</dbReference>
<dbReference type="InterPro" id="IPR036390">
    <property type="entry name" value="WH_DNA-bd_sf"/>
</dbReference>
<evidence type="ECO:0000259" key="4">
    <source>
        <dbReference type="PROSITE" id="PS50987"/>
    </source>
</evidence>
<sequence>MANVKRTPQREDLVCEVFCVHGEEVERARSSMLTDDVFEEMSGFYKLFSDRTRLKILWALRNGPLCVCDLCAVVGMSQPAVSQQLQKLRNGRIVKSRREGKVVYYSLDDEHIEAALDMAMEHVEEGER</sequence>
<protein>
    <submittedName>
        <fullName evidence="5">Transcriptional regulator, ArsR family</fullName>
    </submittedName>
</protein>
<dbReference type="InterPro" id="IPR011991">
    <property type="entry name" value="ArsR-like_HTH"/>
</dbReference>
<dbReference type="NCBIfam" id="NF033788">
    <property type="entry name" value="HTH_metalloreg"/>
    <property type="match status" value="1"/>
</dbReference>
<keyword evidence="1" id="KW-0805">Transcription regulation</keyword>
<dbReference type="PROSITE" id="PS50987">
    <property type="entry name" value="HTH_ARSR_2"/>
    <property type="match status" value="1"/>
</dbReference>
<reference evidence="5 6" key="2">
    <citation type="journal article" date="2012" name="Stand. Genomic Sci.">
        <title>Genome sequence of the moderately thermophilic, amino-acid-degrading and sulfur-reducing bacterium Thermovirga lienii type strain (Cas60314(T)).</title>
        <authorList>
            <person name="Goker M."/>
            <person name="Saunders E."/>
            <person name="Lapidus A."/>
            <person name="Nolan M."/>
            <person name="Lucas S."/>
            <person name="Hammon N."/>
            <person name="Deshpande S."/>
            <person name="Cheng J.F."/>
            <person name="Han C."/>
            <person name="Tapia R."/>
            <person name="Goodwin L.A."/>
            <person name="Pitluck S."/>
            <person name="Liolios K."/>
            <person name="Mavromatis K."/>
            <person name="Pagani I."/>
            <person name="Ivanova N."/>
            <person name="Mikhailova N."/>
            <person name="Pati A."/>
            <person name="Chen A."/>
            <person name="Palaniappan K."/>
            <person name="Land M."/>
            <person name="Chang Y.J."/>
            <person name="Jeffries C.D."/>
            <person name="Brambilla E.M."/>
            <person name="Rohde M."/>
            <person name="Spring S."/>
            <person name="Detter J.C."/>
            <person name="Woyke T."/>
            <person name="Bristow J."/>
            <person name="Eisen J.A."/>
            <person name="Markowitz V."/>
            <person name="Hugenholtz P."/>
            <person name="Kyrpides N.C."/>
            <person name="Klenk H.P."/>
        </authorList>
    </citation>
    <scope>NUCLEOTIDE SEQUENCE [LARGE SCALE GENOMIC DNA]</scope>
    <source>
        <strain evidence="6">ATCC BAA-1197 / DSM 17291 / Cas60314</strain>
    </source>
</reference>
<dbReference type="GO" id="GO:0003700">
    <property type="term" value="F:DNA-binding transcription factor activity"/>
    <property type="evidence" value="ECO:0007669"/>
    <property type="project" value="InterPro"/>
</dbReference>
<dbReference type="Proteomes" id="UP000005868">
    <property type="component" value="Chromosome"/>
</dbReference>
<dbReference type="GO" id="GO:0003677">
    <property type="term" value="F:DNA binding"/>
    <property type="evidence" value="ECO:0007669"/>
    <property type="project" value="UniProtKB-KW"/>
</dbReference>
<dbReference type="Gene3D" id="1.10.10.10">
    <property type="entry name" value="Winged helix-like DNA-binding domain superfamily/Winged helix DNA-binding domain"/>
    <property type="match status" value="1"/>
</dbReference>
<dbReference type="InterPro" id="IPR001845">
    <property type="entry name" value="HTH_ArsR_DNA-bd_dom"/>
</dbReference>
<dbReference type="PANTHER" id="PTHR43132:SF6">
    <property type="entry name" value="HTH-TYPE TRANSCRIPTIONAL REPRESSOR CZRA"/>
    <property type="match status" value="1"/>
</dbReference>
<evidence type="ECO:0000313" key="5">
    <source>
        <dbReference type="EMBL" id="AER66222.1"/>
    </source>
</evidence>
<dbReference type="AlphaFoldDB" id="G7V7Y6"/>
<feature type="domain" description="HTH arsR-type" evidence="4">
    <location>
        <begin position="33"/>
        <end position="127"/>
    </location>
</feature>
<dbReference type="PANTHER" id="PTHR43132">
    <property type="entry name" value="ARSENICAL RESISTANCE OPERON REPRESSOR ARSR-RELATED"/>
    <property type="match status" value="1"/>
</dbReference>
<keyword evidence="2" id="KW-0238">DNA-binding</keyword>
<gene>
    <name evidence="5" type="ordered locus">Tlie_0487</name>
</gene>
<evidence type="ECO:0000256" key="1">
    <source>
        <dbReference type="ARBA" id="ARBA00023015"/>
    </source>
</evidence>
<dbReference type="Pfam" id="PF01022">
    <property type="entry name" value="HTH_5"/>
    <property type="match status" value="1"/>
</dbReference>
<evidence type="ECO:0000256" key="2">
    <source>
        <dbReference type="ARBA" id="ARBA00023125"/>
    </source>
</evidence>
<evidence type="ECO:0000313" key="6">
    <source>
        <dbReference type="Proteomes" id="UP000005868"/>
    </source>
</evidence>
<reference evidence="6" key="1">
    <citation type="submission" date="2011-10" db="EMBL/GenBank/DDBJ databases">
        <title>The complete genome of chromosome of Thermovirga lienii DSM 17291.</title>
        <authorList>
            <consortium name="US DOE Joint Genome Institute (JGI-PGF)"/>
            <person name="Lucas S."/>
            <person name="Copeland A."/>
            <person name="Lapidus A."/>
            <person name="Glavina del Rio T."/>
            <person name="Dalin E."/>
            <person name="Tice H."/>
            <person name="Bruce D."/>
            <person name="Goodwin L."/>
            <person name="Pitluck S."/>
            <person name="Peters L."/>
            <person name="Mikhailova N."/>
            <person name="Saunders E."/>
            <person name="Kyrpides N."/>
            <person name="Mavromatis K."/>
            <person name="Ivanova N."/>
            <person name="Last F.I."/>
            <person name="Brettin T."/>
            <person name="Detter J.C."/>
            <person name="Han C."/>
            <person name="Larimer F."/>
            <person name="Land M."/>
            <person name="Hauser L."/>
            <person name="Markowitz V."/>
            <person name="Cheng J.-F."/>
            <person name="Hugenholtz P."/>
            <person name="Woyke T."/>
            <person name="Wu D."/>
            <person name="Spring S."/>
            <person name="Schroeder M."/>
            <person name="Brambilla E.-M."/>
            <person name="Klenk H.-P."/>
            <person name="Eisen J.A."/>
        </authorList>
    </citation>
    <scope>NUCLEOTIDE SEQUENCE [LARGE SCALE GENOMIC DNA]</scope>
    <source>
        <strain evidence="6">ATCC BAA-1197 / DSM 17291 / Cas60314</strain>
    </source>
</reference>
<keyword evidence="6" id="KW-1185">Reference proteome</keyword>
<dbReference type="PRINTS" id="PR00778">
    <property type="entry name" value="HTHARSR"/>
</dbReference>
<dbReference type="OrthoDB" id="9794330at2"/>
<dbReference type="InterPro" id="IPR051011">
    <property type="entry name" value="Metal_resp_trans_reg"/>
</dbReference>
<dbReference type="STRING" id="580340.Tlie_0487"/>
<dbReference type="HOGENOM" id="CLU_097806_7_3_0"/>
<dbReference type="EMBL" id="CP003096">
    <property type="protein sequence ID" value="AER66222.1"/>
    <property type="molecule type" value="Genomic_DNA"/>
</dbReference>
<dbReference type="KEGG" id="tli:Tlie_0487"/>
<dbReference type="SMART" id="SM00418">
    <property type="entry name" value="HTH_ARSR"/>
    <property type="match status" value="1"/>
</dbReference>